<dbReference type="GO" id="GO:0003849">
    <property type="term" value="F:3-deoxy-7-phosphoheptulonate synthase activity"/>
    <property type="evidence" value="ECO:0007669"/>
    <property type="project" value="UniProtKB-EC"/>
</dbReference>
<sequence length="359" mass="39570">MPDKRIENLNVFTEEPLLAPVELKKRFPVTDKAVRAVMTGQSTIKNILDRKDPRIFVVVGPCSIHDVAAARDYALRLKKLADEVDDTLFLLLRVYFEKPRTKTGWQGFINDPGLDGSGKLEEGLKRARELLLYVADLGLPAAGEALDLVSPQYIQDLFSWTAIGARTTESQTHRKMASGFSTTVGFKNGTNGNLTIAINAMHTAANPNSFVSVGPEGHVAVIRTKGNRYTHIVLRGGESGVNYDADSIAGCQKELRESGLPENIMVDCSHANSQSDPDKQLEVLEDITRQILEGNQSIIGLMLESNINRGKQPVPSDRAALKYGVSITDACIDWQATENALKLLRERLKNRLPVRENHA</sequence>
<evidence type="ECO:0000256" key="5">
    <source>
        <dbReference type="ARBA" id="ARBA00022679"/>
    </source>
</evidence>
<dbReference type="PANTHER" id="PTHR21225">
    <property type="entry name" value="PHOSPHO-2-DEHYDRO-3-DEOXYHEPTONATE ALDOLASE DAHP SYNTHETASE"/>
    <property type="match status" value="1"/>
</dbReference>
<evidence type="ECO:0000256" key="4">
    <source>
        <dbReference type="ARBA" id="ARBA00022605"/>
    </source>
</evidence>
<evidence type="ECO:0000259" key="9">
    <source>
        <dbReference type="Pfam" id="PF00793"/>
    </source>
</evidence>
<organism evidence="10 11">
    <name type="scientific">Candidatus Scalindua japonica</name>
    <dbReference type="NCBI Taxonomy" id="1284222"/>
    <lineage>
        <taxon>Bacteria</taxon>
        <taxon>Pseudomonadati</taxon>
        <taxon>Planctomycetota</taxon>
        <taxon>Candidatus Brocadiia</taxon>
        <taxon>Candidatus Brocadiales</taxon>
        <taxon>Candidatus Scalinduaceae</taxon>
        <taxon>Candidatus Scalindua</taxon>
    </lineage>
</organism>
<dbReference type="InterPro" id="IPR006219">
    <property type="entry name" value="DAHP_synth_1"/>
</dbReference>
<dbReference type="RefSeq" id="WP_096895548.1">
    <property type="nucleotide sequence ID" value="NZ_BAOS01000028.1"/>
</dbReference>
<dbReference type="EC" id="2.5.1.54" evidence="8"/>
<reference evidence="11" key="1">
    <citation type="journal article" date="2017" name="Environ. Microbiol. Rep.">
        <title>Genetic Diversity of Marine Anaerobic Ammonium-Oxidizing Bacteria as Revealed by Genomic and Proteomic Analyses of 'Candidatus Scalindua japonica'.</title>
        <authorList>
            <person name="Oshiki M."/>
            <person name="Mizuto K."/>
            <person name="Kimura Z."/>
            <person name="Kindaichi T."/>
            <person name="Satoh H."/>
            <person name="Okabe S."/>
        </authorList>
    </citation>
    <scope>NUCLEOTIDE SEQUENCE [LARGE SCALE GENOMIC DNA]</scope>
    <source>
        <strain evidence="11">husup-a2</strain>
    </source>
</reference>
<dbReference type="GO" id="GO:0042802">
    <property type="term" value="F:identical protein binding"/>
    <property type="evidence" value="ECO:0007669"/>
    <property type="project" value="UniProtKB-ARBA"/>
</dbReference>
<keyword evidence="5 8" id="KW-0808">Transferase</keyword>
<evidence type="ECO:0000313" key="10">
    <source>
        <dbReference type="EMBL" id="GAX62179.1"/>
    </source>
</evidence>
<dbReference type="EMBL" id="BAOS01000028">
    <property type="protein sequence ID" value="GAX62179.1"/>
    <property type="molecule type" value="Genomic_DNA"/>
</dbReference>
<keyword evidence="6 8" id="KW-0057">Aromatic amino acid biosynthesis</keyword>
<dbReference type="Proteomes" id="UP000218542">
    <property type="component" value="Unassembled WGS sequence"/>
</dbReference>
<comment type="similarity">
    <text evidence="3 8">Belongs to the class-I DAHP synthase family.</text>
</comment>
<keyword evidence="11" id="KW-1185">Reference proteome</keyword>
<evidence type="ECO:0000256" key="1">
    <source>
        <dbReference type="ARBA" id="ARBA00003726"/>
    </source>
</evidence>
<comment type="catalytic activity">
    <reaction evidence="7 8">
        <text>D-erythrose 4-phosphate + phosphoenolpyruvate + H2O = 7-phospho-2-dehydro-3-deoxy-D-arabino-heptonate + phosphate</text>
        <dbReference type="Rhea" id="RHEA:14717"/>
        <dbReference type="ChEBI" id="CHEBI:15377"/>
        <dbReference type="ChEBI" id="CHEBI:16897"/>
        <dbReference type="ChEBI" id="CHEBI:43474"/>
        <dbReference type="ChEBI" id="CHEBI:58394"/>
        <dbReference type="ChEBI" id="CHEBI:58702"/>
        <dbReference type="EC" id="2.5.1.54"/>
    </reaction>
</comment>
<dbReference type="GO" id="GO:0009073">
    <property type="term" value="P:aromatic amino acid family biosynthetic process"/>
    <property type="evidence" value="ECO:0007669"/>
    <property type="project" value="UniProtKB-KW"/>
</dbReference>
<dbReference type="GO" id="GO:0008652">
    <property type="term" value="P:amino acid biosynthetic process"/>
    <property type="evidence" value="ECO:0007669"/>
    <property type="project" value="UniProtKB-KW"/>
</dbReference>
<proteinExistence type="inferred from homology"/>
<comment type="caution">
    <text evidence="10">The sequence shown here is derived from an EMBL/GenBank/DDBJ whole genome shotgun (WGS) entry which is preliminary data.</text>
</comment>
<evidence type="ECO:0000256" key="7">
    <source>
        <dbReference type="ARBA" id="ARBA00047508"/>
    </source>
</evidence>
<evidence type="ECO:0000256" key="8">
    <source>
        <dbReference type="PIRNR" id="PIRNR001361"/>
    </source>
</evidence>
<evidence type="ECO:0000256" key="2">
    <source>
        <dbReference type="ARBA" id="ARBA00004688"/>
    </source>
</evidence>
<dbReference type="Gene3D" id="3.20.20.70">
    <property type="entry name" value="Aldolase class I"/>
    <property type="match status" value="1"/>
</dbReference>
<keyword evidence="4 8" id="KW-0028">Amino-acid biosynthesis</keyword>
<dbReference type="AlphaFoldDB" id="A0A286U210"/>
<comment type="function">
    <text evidence="1 8">Stereospecific condensation of phosphoenolpyruvate (PEP) and D-erythrose-4-phosphate (E4P) giving rise to 3-deoxy-D-arabino-heptulosonate-7-phosphate (DAHP).</text>
</comment>
<dbReference type="PANTHER" id="PTHR21225:SF10">
    <property type="entry name" value="PHOSPHO-2-DEHYDRO-3-DEOXYHEPTONATE ALDOLASE, TYR-SENSITIVE"/>
    <property type="match status" value="1"/>
</dbReference>
<dbReference type="NCBIfam" id="NF009395">
    <property type="entry name" value="PRK12755.1"/>
    <property type="match status" value="1"/>
</dbReference>
<dbReference type="InterPro" id="IPR006218">
    <property type="entry name" value="DAHP1/KDSA"/>
</dbReference>
<dbReference type="GO" id="GO:0009423">
    <property type="term" value="P:chorismate biosynthetic process"/>
    <property type="evidence" value="ECO:0007669"/>
    <property type="project" value="UniProtKB-UniPathway"/>
</dbReference>
<evidence type="ECO:0000256" key="6">
    <source>
        <dbReference type="ARBA" id="ARBA00023141"/>
    </source>
</evidence>
<name>A0A286U210_9BACT</name>
<feature type="domain" description="DAHP synthetase I/KDSA" evidence="9">
    <location>
        <begin position="46"/>
        <end position="340"/>
    </location>
</feature>
<dbReference type="NCBIfam" id="TIGR00034">
    <property type="entry name" value="aroFGH"/>
    <property type="match status" value="1"/>
</dbReference>
<evidence type="ECO:0000256" key="3">
    <source>
        <dbReference type="ARBA" id="ARBA00007985"/>
    </source>
</evidence>
<dbReference type="OrthoDB" id="9807331at2"/>
<dbReference type="PIRSF" id="PIRSF001361">
    <property type="entry name" value="DAHP_synthase"/>
    <property type="match status" value="1"/>
</dbReference>
<dbReference type="SUPFAM" id="SSF51569">
    <property type="entry name" value="Aldolase"/>
    <property type="match status" value="1"/>
</dbReference>
<accession>A0A286U210</accession>
<dbReference type="GO" id="GO:0005737">
    <property type="term" value="C:cytoplasm"/>
    <property type="evidence" value="ECO:0007669"/>
    <property type="project" value="TreeGrafter"/>
</dbReference>
<dbReference type="UniPathway" id="UPA00053">
    <property type="reaction ID" value="UER00084"/>
</dbReference>
<dbReference type="InterPro" id="IPR013785">
    <property type="entry name" value="Aldolase_TIM"/>
</dbReference>
<gene>
    <name evidence="10" type="ORF">SCALIN_C28_0383</name>
</gene>
<protein>
    <recommendedName>
        <fullName evidence="8">Phospho-2-dehydro-3-deoxyheptonate aldolase</fullName>
        <ecNumber evidence="8">2.5.1.54</ecNumber>
    </recommendedName>
</protein>
<comment type="pathway">
    <text evidence="2 8">Metabolic intermediate biosynthesis; chorismate biosynthesis; chorismate from D-erythrose 4-phosphate and phosphoenolpyruvate: step 1/7.</text>
</comment>
<evidence type="ECO:0000313" key="11">
    <source>
        <dbReference type="Proteomes" id="UP000218542"/>
    </source>
</evidence>
<dbReference type="Pfam" id="PF00793">
    <property type="entry name" value="DAHP_synth_1"/>
    <property type="match status" value="1"/>
</dbReference>
<dbReference type="FunFam" id="3.20.20.70:FF:000005">
    <property type="entry name" value="Phospho-2-dehydro-3-deoxyheptonate aldolase"/>
    <property type="match status" value="1"/>
</dbReference>